<dbReference type="SMART" id="SM00491">
    <property type="entry name" value="HELICc2"/>
    <property type="match status" value="1"/>
</dbReference>
<dbReference type="Pfam" id="PF06733">
    <property type="entry name" value="DEAD_2"/>
    <property type="match status" value="1"/>
</dbReference>
<evidence type="ECO:0000256" key="1">
    <source>
        <dbReference type="ARBA" id="ARBA00001966"/>
    </source>
</evidence>
<organism evidence="13">
    <name type="scientific">Corethron hystrix</name>
    <dbReference type="NCBI Taxonomy" id="216773"/>
    <lineage>
        <taxon>Eukaryota</taxon>
        <taxon>Sar</taxon>
        <taxon>Stramenopiles</taxon>
        <taxon>Ochrophyta</taxon>
        <taxon>Bacillariophyta</taxon>
        <taxon>Coscinodiscophyceae</taxon>
        <taxon>Corethrophycidae</taxon>
        <taxon>Corethrales</taxon>
        <taxon>Corethraceae</taxon>
        <taxon>Corethron</taxon>
    </lineage>
</organism>
<dbReference type="PROSITE" id="PS51193">
    <property type="entry name" value="HELICASE_ATP_BIND_2"/>
    <property type="match status" value="1"/>
</dbReference>
<reference evidence="13" key="1">
    <citation type="submission" date="2021-01" db="EMBL/GenBank/DDBJ databases">
        <authorList>
            <person name="Corre E."/>
            <person name="Pelletier E."/>
            <person name="Niang G."/>
            <person name="Scheremetjew M."/>
            <person name="Finn R."/>
            <person name="Kale V."/>
            <person name="Holt S."/>
            <person name="Cochrane G."/>
            <person name="Meng A."/>
            <person name="Brown T."/>
            <person name="Cohen L."/>
        </authorList>
    </citation>
    <scope>NUCLEOTIDE SEQUENCE</scope>
    <source>
        <strain evidence="13">308</strain>
    </source>
</reference>
<evidence type="ECO:0000256" key="8">
    <source>
        <dbReference type="ARBA" id="ARBA00023004"/>
    </source>
</evidence>
<feature type="region of interest" description="Disordered" evidence="11">
    <location>
        <begin position="19"/>
        <end position="42"/>
    </location>
</feature>
<feature type="compositionally biased region" description="Basic and acidic residues" evidence="11">
    <location>
        <begin position="204"/>
        <end position="213"/>
    </location>
</feature>
<evidence type="ECO:0000259" key="12">
    <source>
        <dbReference type="PROSITE" id="PS51193"/>
    </source>
</evidence>
<evidence type="ECO:0000313" key="14">
    <source>
        <dbReference type="EMBL" id="CAD8893693.1"/>
    </source>
</evidence>
<protein>
    <recommendedName>
        <fullName evidence="12">Helicase ATP-binding domain-containing protein</fullName>
    </recommendedName>
</protein>
<dbReference type="InterPro" id="IPR045028">
    <property type="entry name" value="DinG/Rad3-like"/>
</dbReference>
<dbReference type="InterPro" id="IPR006554">
    <property type="entry name" value="Helicase-like_DEXD_c2"/>
</dbReference>
<feature type="compositionally biased region" description="Basic residues" evidence="11">
    <location>
        <begin position="19"/>
        <end position="33"/>
    </location>
</feature>
<dbReference type="CDD" id="cd18788">
    <property type="entry name" value="SF2_C_XPD"/>
    <property type="match status" value="1"/>
</dbReference>
<feature type="region of interest" description="Disordered" evidence="11">
    <location>
        <begin position="64"/>
        <end position="127"/>
    </location>
</feature>
<keyword evidence="9" id="KW-0411">Iron-sulfur</keyword>
<evidence type="ECO:0000313" key="13">
    <source>
        <dbReference type="EMBL" id="CAD8893689.1"/>
    </source>
</evidence>
<dbReference type="GO" id="GO:0051536">
    <property type="term" value="F:iron-sulfur cluster binding"/>
    <property type="evidence" value="ECO:0007669"/>
    <property type="project" value="UniProtKB-KW"/>
</dbReference>
<sequence>MTVRHNLCRADVLAGRMEHRKQARIESRRKRKSVSGERKTKLNTSLVGGMEDYCVENYLSEDEVLRSTDDDSDGDDEEGRKDRGILDGHSLDGSYRPPKFATTGLPSRSGEEVDETTATATATGPGTGVRKIYYASRTHSQLTQFVGECRKICPDIRIVHLASRKQLCLNDAVRYNSVPGQKKQRHLAGEAIVTERCLDLMKKHKPSSGEKGEIKKRKSSTDASGNTGCPYLPPQSLSSSSMPPPPSLALHSLAYPSDIDALRSLSESSSCCGYYASRTALPAAEIVVLPYTTLLSRSSRSGLGLSLQGNVVVLDEGHNVPEAVRSCSEAHLTANIIDQACTEVAMYAERYIERLAGRNVVYINTIRRVLNAMAKFLRIEEGGAIDEGSKKSASQIFTVTDWLFECRLESINWFQVQKYFERSGLCRKILGFTNSLARSQNRQSKSSGSNLNDQEETFISCHTSALSKVREFLVCLTNTETEGKILVEWPSCSETDESCRKNSIGSSLRYVTLDPAIRFTQLLEESHAVIVAGGTLRPFVHIAMELLGHDNKEALWLAHSADSSDGCAGNDRSAMMKPTTGVLTKDQEANTMDTGAIVVTSTAGRLHFHPSLTTFSCGHVVPPSNVHIVTVSHGPTKSTLDFRHFSRAKNDTVDELGRTVLNICNVTPAGTVIFFPSYGYEATVVGRWKETGLWECLGRRKRVHREPPNAREVEGVLKAYSSDVAAVAPQTKKERGYLGALLLCVIGGKMSEGINFADDMARCVIVVGLPYPDMGDPQLKEKMKILDAVSKSERSGSKGPGIGGRAYYHNVCMRAVNQSIGRAIRHSKDYAAIVLIDVRYKSDRRVWLGLPEWLRKDRESPPSHANFGKLLVDLKQFFKARTL</sequence>
<evidence type="ECO:0000256" key="7">
    <source>
        <dbReference type="ARBA" id="ARBA00022840"/>
    </source>
</evidence>
<dbReference type="AlphaFoldDB" id="A0A6U5JGR0"/>
<feature type="domain" description="Helicase ATP-binding" evidence="12">
    <location>
        <begin position="1"/>
        <end position="367"/>
    </location>
</feature>
<feature type="region of interest" description="Disordered" evidence="11">
    <location>
        <begin position="204"/>
        <end position="245"/>
    </location>
</feature>
<keyword evidence="6" id="KW-0347">Helicase</keyword>
<keyword evidence="10" id="KW-0413">Isomerase</keyword>
<dbReference type="SMART" id="SM00488">
    <property type="entry name" value="DEXDc2"/>
    <property type="match status" value="1"/>
</dbReference>
<gene>
    <name evidence="13" type="ORF">CHYS00102_LOCUS20898</name>
    <name evidence="14" type="ORF">CHYS00102_LOCUS20902</name>
</gene>
<keyword evidence="4" id="KW-0547">Nucleotide-binding</keyword>
<keyword evidence="8" id="KW-0408">Iron</keyword>
<dbReference type="PANTHER" id="PTHR11472:SF41">
    <property type="entry name" value="ATP-DEPENDENT DNA HELICASE DDX11-RELATED"/>
    <property type="match status" value="1"/>
</dbReference>
<dbReference type="GO" id="GO:0003677">
    <property type="term" value="F:DNA binding"/>
    <property type="evidence" value="ECO:0007669"/>
    <property type="project" value="InterPro"/>
</dbReference>
<dbReference type="GO" id="GO:0034085">
    <property type="term" value="P:establishment of sister chromatid cohesion"/>
    <property type="evidence" value="ECO:0007669"/>
    <property type="project" value="TreeGrafter"/>
</dbReference>
<evidence type="ECO:0000256" key="4">
    <source>
        <dbReference type="ARBA" id="ARBA00022741"/>
    </source>
</evidence>
<evidence type="ECO:0000256" key="6">
    <source>
        <dbReference type="ARBA" id="ARBA00022806"/>
    </source>
</evidence>
<dbReference type="EMBL" id="HBFR01028770">
    <property type="protein sequence ID" value="CAD8893693.1"/>
    <property type="molecule type" value="Transcribed_RNA"/>
</dbReference>
<dbReference type="InterPro" id="IPR014013">
    <property type="entry name" value="Helic_SF1/SF2_ATP-bd_DinG/Rad3"/>
</dbReference>
<keyword evidence="7" id="KW-0067">ATP-binding</keyword>
<comment type="similarity">
    <text evidence="2">Belongs to the DEAD box helicase family. DEAH subfamily. DDX11/CHL1 sub-subfamily.</text>
</comment>
<keyword evidence="5" id="KW-0378">Hydrolase</keyword>
<dbReference type="InterPro" id="IPR006555">
    <property type="entry name" value="ATP-dep_Helicase_C"/>
</dbReference>
<proteinExistence type="inferred from homology"/>
<dbReference type="GO" id="GO:0016818">
    <property type="term" value="F:hydrolase activity, acting on acid anhydrides, in phosphorus-containing anhydrides"/>
    <property type="evidence" value="ECO:0007669"/>
    <property type="project" value="InterPro"/>
</dbReference>
<evidence type="ECO:0000256" key="10">
    <source>
        <dbReference type="ARBA" id="ARBA00023235"/>
    </source>
</evidence>
<evidence type="ECO:0000256" key="3">
    <source>
        <dbReference type="ARBA" id="ARBA00022723"/>
    </source>
</evidence>
<comment type="cofactor">
    <cofactor evidence="1">
        <name>[4Fe-4S] cluster</name>
        <dbReference type="ChEBI" id="CHEBI:49883"/>
    </cofactor>
</comment>
<dbReference type="GO" id="GO:0046872">
    <property type="term" value="F:metal ion binding"/>
    <property type="evidence" value="ECO:0007669"/>
    <property type="project" value="UniProtKB-KW"/>
</dbReference>
<accession>A0A6U5JGR0</accession>
<feature type="compositionally biased region" description="Basic and acidic residues" evidence="11">
    <location>
        <begin position="78"/>
        <end position="90"/>
    </location>
</feature>
<dbReference type="Pfam" id="PF13307">
    <property type="entry name" value="Helicase_C_2"/>
    <property type="match status" value="1"/>
</dbReference>
<evidence type="ECO:0000256" key="9">
    <source>
        <dbReference type="ARBA" id="ARBA00023014"/>
    </source>
</evidence>
<evidence type="ECO:0000256" key="2">
    <source>
        <dbReference type="ARBA" id="ARBA00008435"/>
    </source>
</evidence>
<evidence type="ECO:0000256" key="11">
    <source>
        <dbReference type="SAM" id="MobiDB-lite"/>
    </source>
</evidence>
<dbReference type="GO" id="GO:0005634">
    <property type="term" value="C:nucleus"/>
    <property type="evidence" value="ECO:0007669"/>
    <property type="project" value="TreeGrafter"/>
</dbReference>
<dbReference type="EMBL" id="HBFR01028765">
    <property type="protein sequence ID" value="CAD8893689.1"/>
    <property type="molecule type" value="Transcribed_RNA"/>
</dbReference>
<evidence type="ECO:0000256" key="5">
    <source>
        <dbReference type="ARBA" id="ARBA00022801"/>
    </source>
</evidence>
<dbReference type="GO" id="GO:0003678">
    <property type="term" value="F:DNA helicase activity"/>
    <property type="evidence" value="ECO:0007669"/>
    <property type="project" value="InterPro"/>
</dbReference>
<dbReference type="InterPro" id="IPR010614">
    <property type="entry name" value="RAD3-like_helicase_DEAD"/>
</dbReference>
<dbReference type="GO" id="GO:0005524">
    <property type="term" value="F:ATP binding"/>
    <property type="evidence" value="ECO:0007669"/>
    <property type="project" value="UniProtKB-KW"/>
</dbReference>
<name>A0A6U5JGR0_9STRA</name>
<dbReference type="InterPro" id="IPR027417">
    <property type="entry name" value="P-loop_NTPase"/>
</dbReference>
<keyword evidence="3" id="KW-0479">Metal-binding</keyword>
<dbReference type="Gene3D" id="3.40.50.300">
    <property type="entry name" value="P-loop containing nucleotide triphosphate hydrolases"/>
    <property type="match status" value="2"/>
</dbReference>
<dbReference type="PANTHER" id="PTHR11472">
    <property type="entry name" value="DNA REPAIR DEAD HELICASE RAD3/XP-D SUBFAMILY MEMBER"/>
    <property type="match status" value="1"/>
</dbReference>
<dbReference type="GO" id="GO:0006139">
    <property type="term" value="P:nucleobase-containing compound metabolic process"/>
    <property type="evidence" value="ECO:0007669"/>
    <property type="project" value="InterPro"/>
</dbReference>